<dbReference type="Proteomes" id="UP000030753">
    <property type="component" value="Unassembled WGS sequence"/>
</dbReference>
<dbReference type="AlphaFoldDB" id="W9HQF2"/>
<accession>W9HQF2</accession>
<dbReference type="OrthoDB" id="5083312at2759"/>
<sequence length="121" mass="13848">MSQQRESTPQGLDAFGRLPIEMNVKIMLLLDLDELLSPTRASPTAWQHFRADHGFIIKSHLPLIYNHYGHPAAIPLLMLLTRLRKLRAKLKGKPRAEIENKLDPILTSVLSEDCMDMPPQW</sequence>
<name>W9HQF2_FUSOX</name>
<organism evidence="1 2">
    <name type="scientific">Fusarium oxysporum NRRL 32931</name>
    <dbReference type="NCBI Taxonomy" id="660029"/>
    <lineage>
        <taxon>Eukaryota</taxon>
        <taxon>Fungi</taxon>
        <taxon>Dikarya</taxon>
        <taxon>Ascomycota</taxon>
        <taxon>Pezizomycotina</taxon>
        <taxon>Sordariomycetes</taxon>
        <taxon>Hypocreomycetidae</taxon>
        <taxon>Hypocreales</taxon>
        <taxon>Nectriaceae</taxon>
        <taxon>Fusarium</taxon>
        <taxon>Fusarium oxysporum species complex</taxon>
    </lineage>
</organism>
<gene>
    <name evidence="1" type="ORF">FOYG_13060</name>
</gene>
<evidence type="ECO:0000313" key="2">
    <source>
        <dbReference type="Proteomes" id="UP000030753"/>
    </source>
</evidence>
<evidence type="ECO:0000313" key="1">
    <source>
        <dbReference type="EMBL" id="EWY83215.1"/>
    </source>
</evidence>
<reference evidence="1 2" key="1">
    <citation type="submission" date="2011-06" db="EMBL/GenBank/DDBJ databases">
        <title>The Genome Sequence of Fusarium oxysporum FOSC 3-a.</title>
        <authorList>
            <consortium name="The Broad Institute Genome Sequencing Platform"/>
            <person name="Ma L.-J."/>
            <person name="Gale L.R."/>
            <person name="Schwartz D.C."/>
            <person name="Zhou S."/>
            <person name="Corby-Kistler H."/>
            <person name="Young S.K."/>
            <person name="Zeng Q."/>
            <person name="Gargeya S."/>
            <person name="Fitzgerald M."/>
            <person name="Haas B."/>
            <person name="Abouelleil A."/>
            <person name="Alvarado L."/>
            <person name="Arachchi H.M."/>
            <person name="Berlin A."/>
            <person name="Brown A."/>
            <person name="Chapman S.B."/>
            <person name="Chen Z."/>
            <person name="Dunbar C."/>
            <person name="Freedman E."/>
            <person name="Gearin G."/>
            <person name="Gellesch M."/>
            <person name="Goldberg J."/>
            <person name="Griggs A."/>
            <person name="Gujja S."/>
            <person name="Heiman D."/>
            <person name="Howarth C."/>
            <person name="Larson L."/>
            <person name="Lui A."/>
            <person name="MacDonald P.J.P."/>
            <person name="Mehta T."/>
            <person name="Montmayeur A."/>
            <person name="Murphy C."/>
            <person name="Neiman D."/>
            <person name="Pearson M."/>
            <person name="Priest M."/>
            <person name="Roberts A."/>
            <person name="Saif S."/>
            <person name="Shea T."/>
            <person name="Shenoy N."/>
            <person name="Sisk P."/>
            <person name="Stolte C."/>
            <person name="Sykes S."/>
            <person name="Wortman J."/>
            <person name="Nusbaum C."/>
            <person name="Birren B."/>
        </authorList>
    </citation>
    <scope>NUCLEOTIDE SEQUENCE [LARGE SCALE GENOMIC DNA]</scope>
    <source>
        <strain evidence="2">FOSC 3-a</strain>
    </source>
</reference>
<proteinExistence type="predicted"/>
<evidence type="ECO:0008006" key="3">
    <source>
        <dbReference type="Google" id="ProtNLM"/>
    </source>
</evidence>
<dbReference type="HOGENOM" id="CLU_2038139_0_0_1"/>
<protein>
    <recommendedName>
        <fullName evidence="3">F-box domain-containing protein</fullName>
    </recommendedName>
</protein>
<dbReference type="EMBL" id="JH717847">
    <property type="protein sequence ID" value="EWY83215.1"/>
    <property type="molecule type" value="Genomic_DNA"/>
</dbReference>